<accession>A0ABW4SGG4</accession>
<protein>
    <submittedName>
        <fullName evidence="2">Uncharacterized protein</fullName>
    </submittedName>
</protein>
<keyword evidence="1" id="KW-0472">Membrane</keyword>
<dbReference type="EMBL" id="JBHUGI010000021">
    <property type="protein sequence ID" value="MFD1927955.1"/>
    <property type="molecule type" value="Genomic_DNA"/>
</dbReference>
<gene>
    <name evidence="2" type="ORF">ACFSFY_07785</name>
</gene>
<evidence type="ECO:0000313" key="3">
    <source>
        <dbReference type="Proteomes" id="UP001597218"/>
    </source>
</evidence>
<organism evidence="2 3">
    <name type="scientific">Sporosarcina siberiensis</name>
    <dbReference type="NCBI Taxonomy" id="1365606"/>
    <lineage>
        <taxon>Bacteria</taxon>
        <taxon>Bacillati</taxon>
        <taxon>Bacillota</taxon>
        <taxon>Bacilli</taxon>
        <taxon>Bacillales</taxon>
        <taxon>Caryophanaceae</taxon>
        <taxon>Sporosarcina</taxon>
    </lineage>
</organism>
<evidence type="ECO:0000313" key="2">
    <source>
        <dbReference type="EMBL" id="MFD1927955.1"/>
    </source>
</evidence>
<keyword evidence="1" id="KW-1133">Transmembrane helix</keyword>
<comment type="caution">
    <text evidence="2">The sequence shown here is derived from an EMBL/GenBank/DDBJ whole genome shotgun (WGS) entry which is preliminary data.</text>
</comment>
<reference evidence="3" key="1">
    <citation type="journal article" date="2019" name="Int. J. Syst. Evol. Microbiol.">
        <title>The Global Catalogue of Microorganisms (GCM) 10K type strain sequencing project: providing services to taxonomists for standard genome sequencing and annotation.</title>
        <authorList>
            <consortium name="The Broad Institute Genomics Platform"/>
            <consortium name="The Broad Institute Genome Sequencing Center for Infectious Disease"/>
            <person name="Wu L."/>
            <person name="Ma J."/>
        </authorList>
    </citation>
    <scope>NUCLEOTIDE SEQUENCE [LARGE SCALE GENOMIC DNA]</scope>
    <source>
        <strain evidence="3">CGMCC 4.7177</strain>
    </source>
</reference>
<feature type="transmembrane region" description="Helical" evidence="1">
    <location>
        <begin position="34"/>
        <end position="55"/>
    </location>
</feature>
<evidence type="ECO:0000256" key="1">
    <source>
        <dbReference type="SAM" id="Phobius"/>
    </source>
</evidence>
<proteinExistence type="predicted"/>
<feature type="transmembrane region" description="Helical" evidence="1">
    <location>
        <begin position="9"/>
        <end position="28"/>
    </location>
</feature>
<sequence length="80" mass="8747">MLECSMPSLLYFQILNTVVAFLASFAGFTKLVGTLYPITGYLGFILIGAIVISAFRMKAIKKSVKTKKLADENLVIIEGN</sequence>
<dbReference type="Proteomes" id="UP001597218">
    <property type="component" value="Unassembled WGS sequence"/>
</dbReference>
<name>A0ABW4SGG4_9BACL</name>
<keyword evidence="1" id="KW-0812">Transmembrane</keyword>
<keyword evidence="3" id="KW-1185">Reference proteome</keyword>